<evidence type="ECO:0000256" key="4">
    <source>
        <dbReference type="PIRSR" id="PIRSR001430-1"/>
    </source>
</evidence>
<evidence type="ECO:0000256" key="5">
    <source>
        <dbReference type="PIRSR" id="PIRSR001430-2"/>
    </source>
</evidence>
<evidence type="ECO:0000313" key="9">
    <source>
        <dbReference type="EMBL" id="KYC58524.1"/>
    </source>
</evidence>
<proteinExistence type="inferred from homology"/>
<protein>
    <recommendedName>
        <fullName evidence="6">tRNA pseudouridine synthase</fullName>
        <ecNumber evidence="6">5.4.99.12</ecNumber>
    </recommendedName>
</protein>
<feature type="domain" description="Pseudouridine synthase I TruA alpha/beta" evidence="7">
    <location>
        <begin position="119"/>
        <end position="211"/>
    </location>
</feature>
<dbReference type="Gene3D" id="3.30.70.660">
    <property type="entry name" value="Pseudouridine synthase I, catalytic domain, C-terminal subdomain"/>
    <property type="match status" value="1"/>
</dbReference>
<dbReference type="GO" id="GO:0160147">
    <property type="term" value="F:tRNA pseudouridine(38-40) synthase activity"/>
    <property type="evidence" value="ECO:0007669"/>
    <property type="project" value="UniProtKB-EC"/>
</dbReference>
<dbReference type="PANTHER" id="PTHR11142:SF0">
    <property type="entry name" value="TRNA PSEUDOURIDINE SYNTHASE-LIKE 1"/>
    <property type="match status" value="1"/>
</dbReference>
<dbReference type="EMBL" id="LNJB01000001">
    <property type="protein sequence ID" value="KYC55441.1"/>
    <property type="molecule type" value="Genomic_DNA"/>
</dbReference>
<evidence type="ECO:0000313" key="8">
    <source>
        <dbReference type="EMBL" id="KYC55441.1"/>
    </source>
</evidence>
<keyword evidence="3 6" id="KW-0413">Isomerase</keyword>
<comment type="catalytic activity">
    <reaction evidence="6">
        <text>uridine(38/39/40) in tRNA = pseudouridine(38/39/40) in tRNA</text>
        <dbReference type="Rhea" id="RHEA:22376"/>
        <dbReference type="Rhea" id="RHEA-COMP:10085"/>
        <dbReference type="Rhea" id="RHEA-COMP:10087"/>
        <dbReference type="ChEBI" id="CHEBI:65314"/>
        <dbReference type="ChEBI" id="CHEBI:65315"/>
        <dbReference type="EC" id="5.4.99.12"/>
    </reaction>
</comment>
<dbReference type="Pfam" id="PF01416">
    <property type="entry name" value="PseudoU_synth_1"/>
    <property type="match status" value="1"/>
</dbReference>
<reference evidence="8 10" key="1">
    <citation type="journal article" date="2016" name="ISME J.">
        <title>Chasing the elusive Euryarchaeota class WSA2: genomes reveal a uniquely fastidious methyl-reducing methanogen.</title>
        <authorList>
            <person name="Nobu M.K."/>
            <person name="Narihiro T."/>
            <person name="Kuroda K."/>
            <person name="Mei R."/>
            <person name="Liu W.T."/>
        </authorList>
    </citation>
    <scope>NUCLEOTIDE SEQUENCE [LARGE SCALE GENOMIC DNA]</scope>
    <source>
        <strain evidence="8">ADurb1013_Bin02101</strain>
        <strain evidence="9">ADurb1213_Bin02801</strain>
    </source>
</reference>
<dbReference type="AlphaFoldDB" id="A0A150JE03"/>
<dbReference type="InterPro" id="IPR001406">
    <property type="entry name" value="PsdUridine_synth_TruA"/>
</dbReference>
<comment type="caution">
    <text evidence="8">The sequence shown here is derived from an EMBL/GenBank/DDBJ whole genome shotgun (WGS) entry which is preliminary data.</text>
</comment>
<dbReference type="SUPFAM" id="SSF55120">
    <property type="entry name" value="Pseudouridine synthase"/>
    <property type="match status" value="1"/>
</dbReference>
<keyword evidence="2 6" id="KW-0819">tRNA processing</keyword>
<evidence type="ECO:0000256" key="1">
    <source>
        <dbReference type="ARBA" id="ARBA00009375"/>
    </source>
</evidence>
<evidence type="ECO:0000259" key="7">
    <source>
        <dbReference type="Pfam" id="PF01416"/>
    </source>
</evidence>
<evidence type="ECO:0000256" key="6">
    <source>
        <dbReference type="RuleBase" id="RU003792"/>
    </source>
</evidence>
<dbReference type="InterPro" id="IPR020097">
    <property type="entry name" value="PsdUridine_synth_TruA_a/b_dom"/>
</dbReference>
<evidence type="ECO:0000313" key="10">
    <source>
        <dbReference type="Proteomes" id="UP000092420"/>
    </source>
</evidence>
<gene>
    <name evidence="8" type="ORF">AN188_00091</name>
    <name evidence="9" type="ORF">APG09_00273</name>
</gene>
<dbReference type="EC" id="5.4.99.12" evidence="6"/>
<dbReference type="GO" id="GO:0003723">
    <property type="term" value="F:RNA binding"/>
    <property type="evidence" value="ECO:0007669"/>
    <property type="project" value="InterPro"/>
</dbReference>
<sequence>MVYLKVAYNGKEFHGSQHQPNVRTVEGDILKALGNEGIKVISYGFISRTDKGVSALSNILKLEVQESINIKKLSHLLKDIWIYGKTNNDLKFPLTKTYRYYLFDKNYDEGLISKGLSFFNGNHDFLSFSKYNGTDQTKRTIETRYRKEGSVYVLEFIGNGFLWQMVRRIVGSVVDYAKGNLSENDIASALNGELRINANPFPPDYLILYNIETGSEMSYDDYVLRTLKRRFNELLIDFTARRILEKESLEYMKQTEKLINRD</sequence>
<comment type="similarity">
    <text evidence="1 6">Belongs to the tRNA pseudouridine synthase TruA family.</text>
</comment>
<dbReference type="InterPro" id="IPR020094">
    <property type="entry name" value="TruA/RsuA/RluB/E/F_N"/>
</dbReference>
<organism evidence="8 10">
    <name type="scientific">Candidatus Methanofastidiosum methylothiophilum</name>
    <dbReference type="NCBI Taxonomy" id="1705564"/>
    <lineage>
        <taxon>Archaea</taxon>
        <taxon>Methanobacteriati</taxon>
        <taxon>Methanobacteriota</taxon>
        <taxon>Stenosarchaea group</taxon>
        <taxon>Candidatus Methanofastidiosia</taxon>
        <taxon>Candidatus Methanofastidiosales</taxon>
        <taxon>Candidatus Methanofastidiosaceae</taxon>
        <taxon>Candidatus Methanofastidiosum</taxon>
    </lineage>
</organism>
<dbReference type="EMBL" id="LNJE01000002">
    <property type="protein sequence ID" value="KYC58524.1"/>
    <property type="molecule type" value="Genomic_DNA"/>
</dbReference>
<name>A0A150JE03_9EURY</name>
<dbReference type="PANTHER" id="PTHR11142">
    <property type="entry name" value="PSEUDOURIDYLATE SYNTHASE"/>
    <property type="match status" value="1"/>
</dbReference>
<feature type="active site" description="Nucleophile" evidence="4">
    <location>
        <position position="50"/>
    </location>
</feature>
<accession>A0A150JNY2</accession>
<dbReference type="InterPro" id="IPR020103">
    <property type="entry name" value="PsdUridine_synth_cat_dom_sf"/>
</dbReference>
<accession>A0A150JE03</accession>
<evidence type="ECO:0000256" key="3">
    <source>
        <dbReference type="ARBA" id="ARBA00023235"/>
    </source>
</evidence>
<accession>A0A150JK72</accession>
<dbReference type="Proteomes" id="UP000092420">
    <property type="component" value="Unassembled WGS sequence"/>
</dbReference>
<feature type="binding site" evidence="5">
    <location>
        <position position="98"/>
    </location>
    <ligand>
        <name>substrate</name>
    </ligand>
</feature>
<dbReference type="Gene3D" id="3.30.70.580">
    <property type="entry name" value="Pseudouridine synthase I, catalytic domain, N-terminal subdomain"/>
    <property type="match status" value="1"/>
</dbReference>
<dbReference type="GO" id="GO:0031119">
    <property type="term" value="P:tRNA pseudouridine synthesis"/>
    <property type="evidence" value="ECO:0007669"/>
    <property type="project" value="TreeGrafter"/>
</dbReference>
<dbReference type="PIRSF" id="PIRSF001430">
    <property type="entry name" value="tRNA_psdUrid_synth"/>
    <property type="match status" value="1"/>
</dbReference>
<evidence type="ECO:0000256" key="2">
    <source>
        <dbReference type="ARBA" id="ARBA00022694"/>
    </source>
</evidence>
<dbReference type="InterPro" id="IPR020095">
    <property type="entry name" value="PsdUridine_synth_TruA_C"/>
</dbReference>